<evidence type="ECO:0000256" key="8">
    <source>
        <dbReference type="ARBA" id="ARBA00049339"/>
    </source>
</evidence>
<keyword evidence="6" id="KW-0648">Protein biosynthesis</keyword>
<evidence type="ECO:0000256" key="4">
    <source>
        <dbReference type="ARBA" id="ARBA00022741"/>
    </source>
</evidence>
<dbReference type="GO" id="GO:0004814">
    <property type="term" value="F:arginine-tRNA ligase activity"/>
    <property type="evidence" value="ECO:0007669"/>
    <property type="project" value="UniProtKB-EC"/>
</dbReference>
<comment type="caution">
    <text evidence="10">The sequence shown here is derived from an EMBL/GenBank/DDBJ whole genome shotgun (WGS) entry which is preliminary data.</text>
</comment>
<dbReference type="OrthoDB" id="68056at2759"/>
<dbReference type="InterPro" id="IPR009080">
    <property type="entry name" value="tRNAsynth_Ia_anticodon-bd"/>
</dbReference>
<evidence type="ECO:0000313" key="10">
    <source>
        <dbReference type="EMBL" id="OBA26521.1"/>
    </source>
</evidence>
<evidence type="ECO:0000313" key="11">
    <source>
        <dbReference type="Proteomes" id="UP000092321"/>
    </source>
</evidence>
<evidence type="ECO:0000256" key="6">
    <source>
        <dbReference type="ARBA" id="ARBA00022917"/>
    </source>
</evidence>
<organism evidence="10 11">
    <name type="scientific">Hanseniaspora valbyensis NRRL Y-1626</name>
    <dbReference type="NCBI Taxonomy" id="766949"/>
    <lineage>
        <taxon>Eukaryota</taxon>
        <taxon>Fungi</taxon>
        <taxon>Dikarya</taxon>
        <taxon>Ascomycota</taxon>
        <taxon>Saccharomycotina</taxon>
        <taxon>Saccharomycetes</taxon>
        <taxon>Saccharomycodales</taxon>
        <taxon>Saccharomycodaceae</taxon>
        <taxon>Hanseniaspora</taxon>
    </lineage>
</organism>
<reference evidence="11" key="1">
    <citation type="journal article" date="2016" name="Proc. Natl. Acad. Sci. U.S.A.">
        <title>Comparative genomics of biotechnologically important yeasts.</title>
        <authorList>
            <person name="Riley R."/>
            <person name="Haridas S."/>
            <person name="Wolfe K.H."/>
            <person name="Lopes M.R."/>
            <person name="Hittinger C.T."/>
            <person name="Goeker M."/>
            <person name="Salamov A.A."/>
            <person name="Wisecaver J.H."/>
            <person name="Long T.M."/>
            <person name="Calvey C.H."/>
            <person name="Aerts A.L."/>
            <person name="Barry K.W."/>
            <person name="Choi C."/>
            <person name="Clum A."/>
            <person name="Coughlan A.Y."/>
            <person name="Deshpande S."/>
            <person name="Douglass A.P."/>
            <person name="Hanson S.J."/>
            <person name="Klenk H.-P."/>
            <person name="LaButti K.M."/>
            <person name="Lapidus A."/>
            <person name="Lindquist E.A."/>
            <person name="Lipzen A.M."/>
            <person name="Meier-Kolthoff J.P."/>
            <person name="Ohm R.A."/>
            <person name="Otillar R.P."/>
            <person name="Pangilinan J.L."/>
            <person name="Peng Y."/>
            <person name="Rokas A."/>
            <person name="Rosa C.A."/>
            <person name="Scheuner C."/>
            <person name="Sibirny A.A."/>
            <person name="Slot J.C."/>
            <person name="Stielow J.B."/>
            <person name="Sun H."/>
            <person name="Kurtzman C.P."/>
            <person name="Blackwell M."/>
            <person name="Grigoriev I.V."/>
            <person name="Jeffries T.W."/>
        </authorList>
    </citation>
    <scope>NUCLEOTIDE SEQUENCE [LARGE SCALE GENOMIC DNA]</scope>
    <source>
        <strain evidence="11">NRRL Y-1626</strain>
    </source>
</reference>
<dbReference type="EMBL" id="LXPE01000017">
    <property type="protein sequence ID" value="OBA26521.1"/>
    <property type="molecule type" value="Genomic_DNA"/>
</dbReference>
<dbReference type="Pfam" id="PF05746">
    <property type="entry name" value="DALR_1"/>
    <property type="match status" value="1"/>
</dbReference>
<dbReference type="AlphaFoldDB" id="A0A1B7TCS6"/>
<comment type="similarity">
    <text evidence="1">Belongs to the class-I aminoacyl-tRNA synthetase family.</text>
</comment>
<name>A0A1B7TCS6_9ASCO</name>
<dbReference type="EC" id="6.1.1.19" evidence="2"/>
<dbReference type="InterPro" id="IPR001278">
    <property type="entry name" value="Arg-tRNA-ligase"/>
</dbReference>
<gene>
    <name evidence="10" type="ORF">HANVADRAFT_79867</name>
</gene>
<evidence type="ECO:0000256" key="3">
    <source>
        <dbReference type="ARBA" id="ARBA00022598"/>
    </source>
</evidence>
<evidence type="ECO:0000259" key="9">
    <source>
        <dbReference type="SMART" id="SM00836"/>
    </source>
</evidence>
<evidence type="ECO:0000256" key="7">
    <source>
        <dbReference type="ARBA" id="ARBA00023146"/>
    </source>
</evidence>
<dbReference type="GO" id="GO:0005739">
    <property type="term" value="C:mitochondrion"/>
    <property type="evidence" value="ECO:0007669"/>
    <property type="project" value="TreeGrafter"/>
</dbReference>
<dbReference type="GO" id="GO:0006420">
    <property type="term" value="P:arginyl-tRNA aminoacylation"/>
    <property type="evidence" value="ECO:0007669"/>
    <property type="project" value="InterPro"/>
</dbReference>
<dbReference type="GO" id="GO:0005524">
    <property type="term" value="F:ATP binding"/>
    <property type="evidence" value="ECO:0007669"/>
    <property type="project" value="UniProtKB-KW"/>
</dbReference>
<dbReference type="Proteomes" id="UP000092321">
    <property type="component" value="Unassembled WGS sequence"/>
</dbReference>
<keyword evidence="7" id="KW-0030">Aminoacyl-tRNA synthetase</keyword>
<evidence type="ECO:0000256" key="2">
    <source>
        <dbReference type="ARBA" id="ARBA00012837"/>
    </source>
</evidence>
<accession>A0A1B7TCS6</accession>
<keyword evidence="11" id="KW-1185">Reference proteome</keyword>
<dbReference type="SUPFAM" id="SSF47323">
    <property type="entry name" value="Anticodon-binding domain of a subclass of class I aminoacyl-tRNA synthetases"/>
    <property type="match status" value="1"/>
</dbReference>
<dbReference type="PANTHER" id="PTHR11956:SF11">
    <property type="entry name" value="ARGININE--TRNA LIGASE, MITOCHONDRIAL-RELATED"/>
    <property type="match status" value="1"/>
</dbReference>
<evidence type="ECO:0000256" key="1">
    <source>
        <dbReference type="ARBA" id="ARBA00005594"/>
    </source>
</evidence>
<keyword evidence="3" id="KW-0436">Ligase</keyword>
<dbReference type="FunFam" id="1.10.730.10:FF:000006">
    <property type="entry name" value="Arginyl-tRNA synthetase 2, mitochondrial"/>
    <property type="match status" value="1"/>
</dbReference>
<comment type="catalytic activity">
    <reaction evidence="8">
        <text>tRNA(Arg) + L-arginine + ATP = L-arginyl-tRNA(Arg) + AMP + diphosphate</text>
        <dbReference type="Rhea" id="RHEA:20301"/>
        <dbReference type="Rhea" id="RHEA-COMP:9658"/>
        <dbReference type="Rhea" id="RHEA-COMP:9673"/>
        <dbReference type="ChEBI" id="CHEBI:30616"/>
        <dbReference type="ChEBI" id="CHEBI:32682"/>
        <dbReference type="ChEBI" id="CHEBI:33019"/>
        <dbReference type="ChEBI" id="CHEBI:78442"/>
        <dbReference type="ChEBI" id="CHEBI:78513"/>
        <dbReference type="ChEBI" id="CHEBI:456215"/>
        <dbReference type="EC" id="6.1.1.19"/>
    </reaction>
</comment>
<dbReference type="GO" id="GO:0032543">
    <property type="term" value="P:mitochondrial translation"/>
    <property type="evidence" value="ECO:0007669"/>
    <property type="project" value="TreeGrafter"/>
</dbReference>
<keyword evidence="4" id="KW-0547">Nucleotide-binding</keyword>
<proteinExistence type="inferred from homology"/>
<protein>
    <recommendedName>
        <fullName evidence="2">arginine--tRNA ligase</fullName>
        <ecNumber evidence="2">6.1.1.19</ecNumber>
    </recommendedName>
</protein>
<sequence length="66" mass="7562">MKNHEPSTICTYLFRLSHQVSSCYDILWVAGQEKEVALARLALYSSARQTLYNGMRILGLTPVERM</sequence>
<feature type="domain" description="DALR anticodon binding" evidence="9">
    <location>
        <begin position="1"/>
        <end position="66"/>
    </location>
</feature>
<dbReference type="Gene3D" id="1.10.730.10">
    <property type="entry name" value="Isoleucyl-tRNA Synthetase, Domain 1"/>
    <property type="match status" value="1"/>
</dbReference>
<keyword evidence="5" id="KW-0067">ATP-binding</keyword>
<dbReference type="SMART" id="SM00836">
    <property type="entry name" value="DALR_1"/>
    <property type="match status" value="1"/>
</dbReference>
<evidence type="ECO:0000256" key="5">
    <source>
        <dbReference type="ARBA" id="ARBA00022840"/>
    </source>
</evidence>
<dbReference type="PANTHER" id="PTHR11956">
    <property type="entry name" value="ARGINYL-TRNA SYNTHETASE"/>
    <property type="match status" value="1"/>
</dbReference>
<dbReference type="InterPro" id="IPR008909">
    <property type="entry name" value="DALR_anticod-bd"/>
</dbReference>